<dbReference type="InterPro" id="IPR005149">
    <property type="entry name" value="Tscrpt_reg_PadR_N"/>
</dbReference>
<evidence type="ECO:0000256" key="1">
    <source>
        <dbReference type="SAM" id="MobiDB-lite"/>
    </source>
</evidence>
<accession>A0A1I5CQK6</accession>
<dbReference type="Proteomes" id="UP000198867">
    <property type="component" value="Unassembled WGS sequence"/>
</dbReference>
<organism evidence="3 4">
    <name type="scientific">Mycetocola miduiensis</name>
    <dbReference type="NCBI Taxonomy" id="995034"/>
    <lineage>
        <taxon>Bacteria</taxon>
        <taxon>Bacillati</taxon>
        <taxon>Actinomycetota</taxon>
        <taxon>Actinomycetes</taxon>
        <taxon>Micrococcales</taxon>
        <taxon>Microbacteriaceae</taxon>
        <taxon>Mycetocola</taxon>
    </lineage>
</organism>
<sequence>MAVKDGILAILSLGPGYGLALRDELVTRAPHRVGLNVGQVYSTIDRLGRSGLVASGSTTDDNLPLYTLTASGADAVDRWLAVPVAPDPRSWADLLDQILIGSSLPATDWAGLLNRHERGWRSYVADFKDADADPAVRPRVTRSASRLWAQAALAWLDETREAFTTTDPALPLRGSRPQRGRRPQPPDATVA</sequence>
<evidence type="ECO:0000259" key="2">
    <source>
        <dbReference type="Pfam" id="PF03551"/>
    </source>
</evidence>
<gene>
    <name evidence="3" type="ORF">SAMN05216219_2489</name>
</gene>
<keyword evidence="4" id="KW-1185">Reference proteome</keyword>
<evidence type="ECO:0000313" key="4">
    <source>
        <dbReference type="Proteomes" id="UP000198867"/>
    </source>
</evidence>
<reference evidence="4" key="1">
    <citation type="submission" date="2016-10" db="EMBL/GenBank/DDBJ databases">
        <authorList>
            <person name="Varghese N."/>
            <person name="Submissions S."/>
        </authorList>
    </citation>
    <scope>NUCLEOTIDE SEQUENCE [LARGE SCALE GENOMIC DNA]</scope>
    <source>
        <strain evidence="4">CGMCC 1.11101</strain>
    </source>
</reference>
<protein>
    <submittedName>
        <fullName evidence="3">Transcriptional regulator, PadR family</fullName>
    </submittedName>
</protein>
<feature type="region of interest" description="Disordered" evidence="1">
    <location>
        <begin position="166"/>
        <end position="191"/>
    </location>
</feature>
<dbReference type="Gene3D" id="1.10.10.10">
    <property type="entry name" value="Winged helix-like DNA-binding domain superfamily/Winged helix DNA-binding domain"/>
    <property type="match status" value="1"/>
</dbReference>
<dbReference type="Pfam" id="PF03551">
    <property type="entry name" value="PadR"/>
    <property type="match status" value="1"/>
</dbReference>
<dbReference type="STRING" id="995034.SAMN05216219_2489"/>
<dbReference type="InterPro" id="IPR036388">
    <property type="entry name" value="WH-like_DNA-bd_sf"/>
</dbReference>
<dbReference type="SUPFAM" id="SSF46785">
    <property type="entry name" value="Winged helix' DNA-binding domain"/>
    <property type="match status" value="1"/>
</dbReference>
<dbReference type="EMBL" id="FOVM01000007">
    <property type="protein sequence ID" value="SFN89279.1"/>
    <property type="molecule type" value="Genomic_DNA"/>
</dbReference>
<name>A0A1I5CQK6_9MICO</name>
<dbReference type="InterPro" id="IPR036390">
    <property type="entry name" value="WH_DNA-bd_sf"/>
</dbReference>
<dbReference type="AlphaFoldDB" id="A0A1I5CQK6"/>
<evidence type="ECO:0000313" key="3">
    <source>
        <dbReference type="EMBL" id="SFN89279.1"/>
    </source>
</evidence>
<feature type="domain" description="Transcription regulator PadR N-terminal" evidence="2">
    <location>
        <begin position="7"/>
        <end position="76"/>
    </location>
</feature>
<proteinExistence type="predicted"/>